<evidence type="ECO:0000259" key="6">
    <source>
        <dbReference type="Pfam" id="PF03865"/>
    </source>
</evidence>
<sequence>MPHMSLNFRRGLMVAAASLVALPALAASPDSGQLLNEQQQRPARLPDRLPQPESKDLPVGVPDADARQVLVKAFRFTDIEGLATEEELNQLVQPYVGKSLTFNQLQEVANAVTAYLREKGWPLVQAYLPRQDVTDGEIEIAVIRGHVESSGVVVRGGENRISNDTAKAFVDGALPQDGGTPGQYEFERGVLLLNDLPAVSAKTTLERGAEANSTRVLVDVTEGSWYSGAVNLDNYGNRYTGGFRKIANAALNSPFALGDQLSVSGTLADRLWMEQLGYSLPLGTSGLRLSGSYTNMHYKIGKENVGLVNSGLAKTYDIRASYPIIRTRMLNVSGALGYTYKVLTDKTTAVVTSDRRVADWQPSLTVSNFDSLGGGGLSTATLSTTIGRLDRSRMESDETTDAASAHSTGTFHKLNLSAARLQRLTSDFSLFGSFNGQFADKNLDSSEKLILGGPSGIRAYPVGEGSGDVGWLTNIELRYDVPVDLPIGMLQLVTFYDAGGIKWNRSRWQGDVTSATGRNYYNLSGAGVGLNLSLANIYAIRASWARTLGDNNGESTSGNNANGLRENNQLWLSGIVYF</sequence>
<dbReference type="EMBL" id="JAAIYP010000038">
    <property type="protein sequence ID" value="NFV80888.1"/>
    <property type="molecule type" value="Genomic_DNA"/>
</dbReference>
<keyword evidence="2" id="KW-0812">Transmembrane</keyword>
<dbReference type="AlphaFoldDB" id="A0A7C9UUQ1"/>
<feature type="domain" description="Polypeptide-transport-associated ShlB-type" evidence="7">
    <location>
        <begin position="71"/>
        <end position="145"/>
    </location>
</feature>
<dbReference type="GO" id="GO:0008320">
    <property type="term" value="F:protein transmembrane transporter activity"/>
    <property type="evidence" value="ECO:0007669"/>
    <property type="project" value="TreeGrafter"/>
</dbReference>
<evidence type="ECO:0000256" key="3">
    <source>
        <dbReference type="ARBA" id="ARBA00023237"/>
    </source>
</evidence>
<reference evidence="8 9" key="1">
    <citation type="submission" date="2020-02" db="EMBL/GenBank/DDBJ databases">
        <authorList>
            <person name="Dziuba M."/>
            <person name="Kuznetsov B."/>
            <person name="Mardanov A."/>
            <person name="Ravin N."/>
            <person name="Grouzdev D."/>
        </authorList>
    </citation>
    <scope>NUCLEOTIDE SEQUENCE [LARGE SCALE GENOMIC DNA]</scope>
    <source>
        <strain evidence="8 9">SpK</strain>
    </source>
</reference>
<dbReference type="Gene3D" id="3.10.20.310">
    <property type="entry name" value="membrane protein fhac"/>
    <property type="match status" value="1"/>
</dbReference>
<dbReference type="InterPro" id="IPR005565">
    <property type="entry name" value="Hemolysn_activator_HlyB_C"/>
</dbReference>
<evidence type="ECO:0000256" key="2">
    <source>
        <dbReference type="ARBA" id="ARBA00022692"/>
    </source>
</evidence>
<dbReference type="InterPro" id="IPR013686">
    <property type="entry name" value="Polypept-transport_assoc_ShlB"/>
</dbReference>
<keyword evidence="1" id="KW-1134">Transmembrane beta strand</keyword>
<evidence type="ECO:0000256" key="4">
    <source>
        <dbReference type="SAM" id="MobiDB-lite"/>
    </source>
</evidence>
<dbReference type="GO" id="GO:0046819">
    <property type="term" value="P:protein secretion by the type V secretion system"/>
    <property type="evidence" value="ECO:0007669"/>
    <property type="project" value="TreeGrafter"/>
</dbReference>
<dbReference type="Pfam" id="PF03865">
    <property type="entry name" value="ShlB"/>
    <property type="match status" value="1"/>
</dbReference>
<accession>A0A7C9UUQ1</accession>
<evidence type="ECO:0000313" key="8">
    <source>
        <dbReference type="EMBL" id="NFV80888.1"/>
    </source>
</evidence>
<dbReference type="InterPro" id="IPR051544">
    <property type="entry name" value="TPS_OM_transporter"/>
</dbReference>
<keyword evidence="1" id="KW-0472">Membrane</keyword>
<evidence type="ECO:0000313" key="9">
    <source>
        <dbReference type="Proteomes" id="UP000480684"/>
    </source>
</evidence>
<feature type="domain" description="Haemolysin activator HlyB C-terminal" evidence="6">
    <location>
        <begin position="213"/>
        <end position="531"/>
    </location>
</feature>
<dbReference type="PANTHER" id="PTHR34597:SF1">
    <property type="entry name" value="HEME_HEMOPEXIN TRANSPORTER PROTEIN HUXB"/>
    <property type="match status" value="1"/>
</dbReference>
<protein>
    <submittedName>
        <fullName evidence="8">ShlB/FhaC/HecB family hemolysin secretion/activation protein</fullName>
    </submittedName>
</protein>
<keyword evidence="5" id="KW-0732">Signal</keyword>
<evidence type="ECO:0000259" key="7">
    <source>
        <dbReference type="Pfam" id="PF08479"/>
    </source>
</evidence>
<dbReference type="Gene3D" id="2.40.160.50">
    <property type="entry name" value="membrane protein fhac: a member of the omp85/tpsb transporter family"/>
    <property type="match status" value="1"/>
</dbReference>
<dbReference type="GO" id="GO:0098046">
    <property type="term" value="C:type V protein secretion system complex"/>
    <property type="evidence" value="ECO:0007669"/>
    <property type="project" value="TreeGrafter"/>
</dbReference>
<dbReference type="Pfam" id="PF08479">
    <property type="entry name" value="POTRA_2"/>
    <property type="match status" value="1"/>
</dbReference>
<name>A0A7C9UUQ1_9PROT</name>
<dbReference type="RefSeq" id="WP_163679917.1">
    <property type="nucleotide sequence ID" value="NZ_JAAIYP010000038.1"/>
</dbReference>
<evidence type="ECO:0000256" key="1">
    <source>
        <dbReference type="ARBA" id="ARBA00022452"/>
    </source>
</evidence>
<dbReference type="PANTHER" id="PTHR34597">
    <property type="entry name" value="SLR1661 PROTEIN"/>
    <property type="match status" value="1"/>
</dbReference>
<feature type="signal peptide" evidence="5">
    <location>
        <begin position="1"/>
        <end position="26"/>
    </location>
</feature>
<proteinExistence type="predicted"/>
<feature type="region of interest" description="Disordered" evidence="4">
    <location>
        <begin position="33"/>
        <end position="60"/>
    </location>
</feature>
<dbReference type="Proteomes" id="UP000480684">
    <property type="component" value="Unassembled WGS sequence"/>
</dbReference>
<keyword evidence="3" id="KW-0998">Cell outer membrane</keyword>
<organism evidence="8 9">
    <name type="scientific">Magnetospirillum aberrantis SpK</name>
    <dbReference type="NCBI Taxonomy" id="908842"/>
    <lineage>
        <taxon>Bacteria</taxon>
        <taxon>Pseudomonadati</taxon>
        <taxon>Pseudomonadota</taxon>
        <taxon>Alphaproteobacteria</taxon>
        <taxon>Rhodospirillales</taxon>
        <taxon>Rhodospirillaceae</taxon>
        <taxon>Magnetospirillum</taxon>
    </lineage>
</organism>
<gene>
    <name evidence="8" type="ORF">G4223_12275</name>
</gene>
<comment type="caution">
    <text evidence="8">The sequence shown here is derived from an EMBL/GenBank/DDBJ whole genome shotgun (WGS) entry which is preliminary data.</text>
</comment>
<feature type="chain" id="PRO_5028968516" evidence="5">
    <location>
        <begin position="27"/>
        <end position="578"/>
    </location>
</feature>
<keyword evidence="9" id="KW-1185">Reference proteome</keyword>
<evidence type="ECO:0000256" key="5">
    <source>
        <dbReference type="SAM" id="SignalP"/>
    </source>
</evidence>